<dbReference type="EMBL" id="JBHSPF010000030">
    <property type="protein sequence ID" value="MFC5628758.1"/>
    <property type="molecule type" value="Genomic_DNA"/>
</dbReference>
<evidence type="ECO:0000259" key="7">
    <source>
        <dbReference type="Pfam" id="PF00501"/>
    </source>
</evidence>
<evidence type="ECO:0000256" key="3">
    <source>
        <dbReference type="ARBA" id="ARBA00022598"/>
    </source>
</evidence>
<dbReference type="InterPro" id="IPR045851">
    <property type="entry name" value="AMP-bd_C_sf"/>
</dbReference>
<evidence type="ECO:0000256" key="6">
    <source>
        <dbReference type="ARBA" id="ARBA00022990"/>
    </source>
</evidence>
<keyword evidence="5" id="KW-0067">ATP-binding</keyword>
<dbReference type="PANTHER" id="PTHR24095">
    <property type="entry name" value="ACETYL-COENZYME A SYNTHETASE"/>
    <property type="match status" value="1"/>
</dbReference>
<dbReference type="InterPro" id="IPR032387">
    <property type="entry name" value="ACAS_N"/>
</dbReference>
<comment type="similarity">
    <text evidence="1">Belongs to the ATP-dependent AMP-binding enzyme family.</text>
</comment>
<dbReference type="PROSITE" id="PS00455">
    <property type="entry name" value="AMP_BINDING"/>
    <property type="match status" value="1"/>
</dbReference>
<sequence length="655" mass="72799">MSGEPKWIPTSSYIKETRLYQWMKKLGFDDYDAFLNASTDDIAWFWKEAEKALGIEWFHPYTETVNLSQGIPWPKWYVGGKLNVVHNAVHKWAEKENTKDAPALKWEGEDGEVRAYTYQELKKAIAQAASGLRQLGLQKGDVVTLYMPMIPETVIAMMAISQLGAIFSPTFSGYGAEAVATRMNASESKMLITADGFLRRGKAVPMKKEADEAARRTPTLEKMIVIERLGSDVSWDDKKDVAWSEMMKTGGASPTPDVASLPSDAPMMLIYTSGTTGTPKGTVHTHAGFPIKSAFDAGMCMDVRPGDTLFWFTDMGWMMGPFLVYGSLLNGASLLMYEGSPDYPAPDRLWQVTSDHEVTHVGISPTLIRSLMKHGEEHVTRHSLSRLKAMASTGEPWNPEPWKWLFETVGKSRIPIINYSGGTEISGGILGNVLVKPITPITFNTAIPGMAAAVYNEEGKPVTGEVGELVLTKPWVGMTNGFWKEKERYENTYWSRFPDVWVHGDWAIQDEEGYWTITGRSDDILNIAGKRLGPAEMESALVEHEAVREAGTIGIPHDVKGEEAICFVVLQDEYTFTDELEKELIALCGEKLGKALRPSAIFPVDDLPKTRNAKVMRRAIKAAFLNKNAGDLSSLENPEAVEHIRQLGKTFKKTN</sequence>
<evidence type="ECO:0000256" key="1">
    <source>
        <dbReference type="ARBA" id="ARBA00006432"/>
    </source>
</evidence>
<evidence type="ECO:0000313" key="10">
    <source>
        <dbReference type="EMBL" id="MFC5628758.1"/>
    </source>
</evidence>
<keyword evidence="3" id="KW-0436">Ligase</keyword>
<feature type="domain" description="AMP-binding enzyme C-terminal" evidence="8">
    <location>
        <begin position="536"/>
        <end position="614"/>
    </location>
</feature>
<name>A0ABW0U6H5_9BACI</name>
<evidence type="ECO:0000256" key="4">
    <source>
        <dbReference type="ARBA" id="ARBA00022741"/>
    </source>
</evidence>
<dbReference type="InterPro" id="IPR025110">
    <property type="entry name" value="AMP-bd_C"/>
</dbReference>
<evidence type="ECO:0000313" key="11">
    <source>
        <dbReference type="Proteomes" id="UP001596143"/>
    </source>
</evidence>
<dbReference type="Gene3D" id="3.40.50.12780">
    <property type="entry name" value="N-terminal domain of ligase-like"/>
    <property type="match status" value="1"/>
</dbReference>
<dbReference type="InterPro" id="IPR020845">
    <property type="entry name" value="AMP-binding_CS"/>
</dbReference>
<evidence type="ECO:0000259" key="8">
    <source>
        <dbReference type="Pfam" id="PF13193"/>
    </source>
</evidence>
<proteinExistence type="inferred from homology"/>
<keyword evidence="6" id="KW-0007">Acetylation</keyword>
<dbReference type="Pfam" id="PF13193">
    <property type="entry name" value="AMP-binding_C"/>
    <property type="match status" value="1"/>
</dbReference>
<dbReference type="InterPro" id="IPR042099">
    <property type="entry name" value="ANL_N_sf"/>
</dbReference>
<accession>A0ABW0U6H5</accession>
<dbReference type="PANTHER" id="PTHR24095:SF14">
    <property type="entry name" value="ACETYL-COENZYME A SYNTHETASE 1"/>
    <property type="match status" value="1"/>
</dbReference>
<dbReference type="Pfam" id="PF16177">
    <property type="entry name" value="ACAS_N"/>
    <property type="match status" value="1"/>
</dbReference>
<dbReference type="Pfam" id="PF00501">
    <property type="entry name" value="AMP-binding"/>
    <property type="match status" value="1"/>
</dbReference>
<dbReference type="EC" id="6.2.1.1" evidence="2"/>
<organism evidence="10 11">
    <name type="scientific">Aliibacillus thermotolerans</name>
    <dbReference type="NCBI Taxonomy" id="1834418"/>
    <lineage>
        <taxon>Bacteria</taxon>
        <taxon>Bacillati</taxon>
        <taxon>Bacillota</taxon>
        <taxon>Bacilli</taxon>
        <taxon>Bacillales</taxon>
        <taxon>Bacillaceae</taxon>
        <taxon>Aliibacillus</taxon>
    </lineage>
</organism>
<protein>
    <recommendedName>
        <fullName evidence="2">acetate--CoA ligase</fullName>
        <ecNumber evidence="2">6.2.1.1</ecNumber>
    </recommendedName>
</protein>
<evidence type="ECO:0000256" key="5">
    <source>
        <dbReference type="ARBA" id="ARBA00022840"/>
    </source>
</evidence>
<dbReference type="InterPro" id="IPR000873">
    <property type="entry name" value="AMP-dep_synth/lig_dom"/>
</dbReference>
<evidence type="ECO:0000259" key="9">
    <source>
        <dbReference type="Pfam" id="PF16177"/>
    </source>
</evidence>
<dbReference type="Gene3D" id="3.30.300.30">
    <property type="match status" value="1"/>
</dbReference>
<keyword evidence="11" id="KW-1185">Reference proteome</keyword>
<comment type="caution">
    <text evidence="10">The sequence shown here is derived from an EMBL/GenBank/DDBJ whole genome shotgun (WGS) entry which is preliminary data.</text>
</comment>
<gene>
    <name evidence="10" type="ORF">ACFPTR_07595</name>
</gene>
<reference evidence="11" key="1">
    <citation type="journal article" date="2019" name="Int. J. Syst. Evol. Microbiol.">
        <title>The Global Catalogue of Microorganisms (GCM) 10K type strain sequencing project: providing services to taxonomists for standard genome sequencing and annotation.</title>
        <authorList>
            <consortium name="The Broad Institute Genomics Platform"/>
            <consortium name="The Broad Institute Genome Sequencing Center for Infectious Disease"/>
            <person name="Wu L."/>
            <person name="Ma J."/>
        </authorList>
    </citation>
    <scope>NUCLEOTIDE SEQUENCE [LARGE SCALE GENOMIC DNA]</scope>
    <source>
        <strain evidence="11">CGMCC 1.15790</strain>
    </source>
</reference>
<keyword evidence="4" id="KW-0547">Nucleotide-binding</keyword>
<dbReference type="Proteomes" id="UP001596143">
    <property type="component" value="Unassembled WGS sequence"/>
</dbReference>
<feature type="domain" description="Acetyl-coenzyme A synthetase N-terminal" evidence="9">
    <location>
        <begin position="31"/>
        <end position="88"/>
    </location>
</feature>
<dbReference type="RefSeq" id="WP_270895331.1">
    <property type="nucleotide sequence ID" value="NZ_JBHSPF010000030.1"/>
</dbReference>
<evidence type="ECO:0000256" key="2">
    <source>
        <dbReference type="ARBA" id="ARBA00013275"/>
    </source>
</evidence>
<dbReference type="SUPFAM" id="SSF56801">
    <property type="entry name" value="Acetyl-CoA synthetase-like"/>
    <property type="match status" value="1"/>
</dbReference>
<feature type="domain" description="AMP-dependent synthetase/ligase" evidence="7">
    <location>
        <begin position="96"/>
        <end position="481"/>
    </location>
</feature>